<organism evidence="3 4">
    <name type="scientific">Paralvinella palmiformis</name>
    <dbReference type="NCBI Taxonomy" id="53620"/>
    <lineage>
        <taxon>Eukaryota</taxon>
        <taxon>Metazoa</taxon>
        <taxon>Spiralia</taxon>
        <taxon>Lophotrochozoa</taxon>
        <taxon>Annelida</taxon>
        <taxon>Polychaeta</taxon>
        <taxon>Sedentaria</taxon>
        <taxon>Canalipalpata</taxon>
        <taxon>Terebellida</taxon>
        <taxon>Terebelliformia</taxon>
        <taxon>Alvinellidae</taxon>
        <taxon>Paralvinella</taxon>
    </lineage>
</organism>
<dbReference type="InterPro" id="IPR009704">
    <property type="entry name" value="EURL_prot"/>
</dbReference>
<feature type="compositionally biased region" description="Basic and acidic residues" evidence="2">
    <location>
        <begin position="112"/>
        <end position="131"/>
    </location>
</feature>
<evidence type="ECO:0000256" key="2">
    <source>
        <dbReference type="SAM" id="MobiDB-lite"/>
    </source>
</evidence>
<sequence>MVKEKNQAVRDIQHDAETDRTERHRRVLLVQIRNGNDPEAPRKCSGELVSDTDEDNGGGKDVNVGQGQEIGFRRSPLTLSGGLDECQPFSGDTSPSHHRDSLDNWPSAGPIRRLDYGDPIGEKPRPNDPVKDANNGQCSAAHEVSEGTVSTSGMEVPIYCVACRIRRQHTRKPGRSHRGCSGHVNPPSPTTRRNVDLSRSVTSSEAIESAHGAVPLPDKGDNRGNGAFISDRPMSPPTDRTSTRTDVCVCRSEDPSATACYCPNPSFSLDTSPRNRSNINPFYPEMYTSPLLDHRYEESCHCSVVGPIRDEGIVYRSDEHRDIRHQHHPCQSRAAVGVDAEFTGELPLHRLVRGNRPSLDLITALYVEYYHRLKVPHQLAHHQSLGGLFAMDISPVCPLRLCSHHGIRQVAGFLRSARDACADAKLSVTCVNLTNKSGFSSDSAYCSLERHVTSLQYQPLAVREGHITRGDMYSDGEMEEDSGTEECSSSSSSSSSDADVTFVMDPATYTREKLNQRTKDMLTVLKDQFSKLIQEVSEELVRLLQERHELKEQVEMRKIAVEQLVRLQDDTKQVNRDHRQHGVIIGDND</sequence>
<feature type="coiled-coil region" evidence="1">
    <location>
        <begin position="526"/>
        <end position="553"/>
    </location>
</feature>
<comment type="caution">
    <text evidence="3">The sequence shown here is derived from an EMBL/GenBank/DDBJ whole genome shotgun (WGS) entry which is preliminary data.</text>
</comment>
<keyword evidence="1" id="KW-0175">Coiled coil</keyword>
<feature type="compositionally biased region" description="Basic and acidic residues" evidence="2">
    <location>
        <begin position="1"/>
        <end position="22"/>
    </location>
</feature>
<dbReference type="Pfam" id="PF06937">
    <property type="entry name" value="EURL"/>
    <property type="match status" value="1"/>
</dbReference>
<name>A0AAD9JJ17_9ANNE</name>
<evidence type="ECO:0000313" key="4">
    <source>
        <dbReference type="Proteomes" id="UP001208570"/>
    </source>
</evidence>
<evidence type="ECO:0000313" key="3">
    <source>
        <dbReference type="EMBL" id="KAK2153418.1"/>
    </source>
</evidence>
<dbReference type="EMBL" id="JAODUP010000298">
    <property type="protein sequence ID" value="KAK2153418.1"/>
    <property type="molecule type" value="Genomic_DNA"/>
</dbReference>
<reference evidence="3" key="1">
    <citation type="journal article" date="2023" name="Mol. Biol. Evol.">
        <title>Third-Generation Sequencing Reveals the Adaptive Role of the Epigenome in Three Deep-Sea Polychaetes.</title>
        <authorList>
            <person name="Perez M."/>
            <person name="Aroh O."/>
            <person name="Sun Y."/>
            <person name="Lan Y."/>
            <person name="Juniper S.K."/>
            <person name="Young C.R."/>
            <person name="Angers B."/>
            <person name="Qian P.Y."/>
        </authorList>
    </citation>
    <scope>NUCLEOTIDE SEQUENCE</scope>
    <source>
        <strain evidence="3">P08H-3</strain>
    </source>
</reference>
<protein>
    <submittedName>
        <fullName evidence="3">Uncharacterized protein</fullName>
    </submittedName>
</protein>
<feature type="compositionally biased region" description="Basic residues" evidence="2">
    <location>
        <begin position="171"/>
        <end position="180"/>
    </location>
</feature>
<dbReference type="Proteomes" id="UP001208570">
    <property type="component" value="Unassembled WGS sequence"/>
</dbReference>
<keyword evidence="4" id="KW-1185">Reference proteome</keyword>
<evidence type="ECO:0000256" key="1">
    <source>
        <dbReference type="SAM" id="Coils"/>
    </source>
</evidence>
<dbReference type="AlphaFoldDB" id="A0AAD9JJ17"/>
<feature type="region of interest" description="Disordered" evidence="2">
    <location>
        <begin position="81"/>
        <end position="151"/>
    </location>
</feature>
<gene>
    <name evidence="3" type="ORF">LSH36_298g04145</name>
</gene>
<feature type="region of interest" description="Disordered" evidence="2">
    <location>
        <begin position="1"/>
        <end position="69"/>
    </location>
</feature>
<feature type="compositionally biased region" description="Polar residues" evidence="2">
    <location>
        <begin position="197"/>
        <end position="206"/>
    </location>
</feature>
<accession>A0AAD9JJ17</accession>
<feature type="region of interest" description="Disordered" evidence="2">
    <location>
        <begin position="171"/>
        <end position="243"/>
    </location>
</feature>
<feature type="compositionally biased region" description="Acidic residues" evidence="2">
    <location>
        <begin position="474"/>
        <end position="484"/>
    </location>
</feature>
<feature type="region of interest" description="Disordered" evidence="2">
    <location>
        <begin position="471"/>
        <end position="499"/>
    </location>
</feature>
<proteinExistence type="predicted"/>